<reference evidence="1 2" key="1">
    <citation type="submission" date="2018-03" db="EMBL/GenBank/DDBJ databases">
        <title>Genomic Encyclopedia of Archaeal and Bacterial Type Strains, Phase II (KMG-II): from individual species to whole genera.</title>
        <authorList>
            <person name="Goeker M."/>
        </authorList>
    </citation>
    <scope>NUCLEOTIDE SEQUENCE [LARGE SCALE GENOMIC DNA]</scope>
    <source>
        <strain evidence="1 2">DSM 100212</strain>
    </source>
</reference>
<dbReference type="OrthoDB" id="9806511at2"/>
<organism evidence="1 2">
    <name type="scientific">Donghicola tyrosinivorans</name>
    <dbReference type="NCBI Taxonomy" id="1652492"/>
    <lineage>
        <taxon>Bacteria</taxon>
        <taxon>Pseudomonadati</taxon>
        <taxon>Pseudomonadota</taxon>
        <taxon>Alphaproteobacteria</taxon>
        <taxon>Rhodobacterales</taxon>
        <taxon>Roseobacteraceae</taxon>
        <taxon>Donghicola</taxon>
    </lineage>
</organism>
<keyword evidence="2" id="KW-1185">Reference proteome</keyword>
<evidence type="ECO:0008006" key="3">
    <source>
        <dbReference type="Google" id="ProtNLM"/>
    </source>
</evidence>
<dbReference type="AlphaFoldDB" id="A0A2T0X0T1"/>
<evidence type="ECO:0000313" key="1">
    <source>
        <dbReference type="EMBL" id="PRY92527.1"/>
    </source>
</evidence>
<dbReference type="RefSeq" id="WP_106263038.1">
    <property type="nucleotide sequence ID" value="NZ_PVTQ01000002.1"/>
</dbReference>
<dbReference type="EMBL" id="PVTQ01000002">
    <property type="protein sequence ID" value="PRY92527.1"/>
    <property type="molecule type" value="Genomic_DNA"/>
</dbReference>
<sequence length="94" mass="10801">MKTFTIFRTDNASRYLQQLCKHFQHKTEVVFTATEGRCVFDVATAQMIAGDDLLKVTIEAEDAAGLERGQNVIWKHLERFAFRESLPAPDWQIV</sequence>
<protein>
    <recommendedName>
        <fullName evidence="3">DUF2218 domain-containing protein</fullName>
    </recommendedName>
</protein>
<accession>A0A2T0X0T1</accession>
<dbReference type="Gene3D" id="3.30.310.50">
    <property type="entry name" value="Alpha-D-phosphohexomutase, C-terminal domain"/>
    <property type="match status" value="1"/>
</dbReference>
<gene>
    <name evidence="1" type="ORF">CLV74_102443</name>
</gene>
<proteinExistence type="predicted"/>
<name>A0A2T0X0T1_9RHOB</name>
<dbReference type="Proteomes" id="UP000238392">
    <property type="component" value="Unassembled WGS sequence"/>
</dbReference>
<comment type="caution">
    <text evidence="1">The sequence shown here is derived from an EMBL/GenBank/DDBJ whole genome shotgun (WGS) entry which is preliminary data.</text>
</comment>
<evidence type="ECO:0000313" key="2">
    <source>
        <dbReference type="Proteomes" id="UP000238392"/>
    </source>
</evidence>
<dbReference type="PIRSF" id="PIRSF028291">
    <property type="entry name" value="UCP028291"/>
    <property type="match status" value="1"/>
</dbReference>
<dbReference type="InterPro" id="IPR014543">
    <property type="entry name" value="UCP028291"/>
</dbReference>
<dbReference type="Pfam" id="PF09981">
    <property type="entry name" value="DUF2218"/>
    <property type="match status" value="1"/>
</dbReference>